<name>A0A183TP15_SCHSO</name>
<dbReference type="Proteomes" id="UP000275846">
    <property type="component" value="Unassembled WGS sequence"/>
</dbReference>
<dbReference type="AlphaFoldDB" id="A0A183TP15"/>
<dbReference type="WBParaSite" id="SSLN_0001889601-mRNA-1">
    <property type="protein sequence ID" value="SSLN_0001889601-mRNA-1"/>
    <property type="gene ID" value="SSLN_0001889601"/>
</dbReference>
<dbReference type="OrthoDB" id="6286496at2759"/>
<evidence type="ECO:0000313" key="3">
    <source>
        <dbReference type="Proteomes" id="UP000275846"/>
    </source>
</evidence>
<protein>
    <submittedName>
        <fullName evidence="4">Endo/exonuclease/phosphatase domain-containing protein</fullName>
    </submittedName>
</protein>
<accession>A0A183TP15</accession>
<gene>
    <name evidence="2" type="ORF">SSLN_LOCUS18213</name>
</gene>
<evidence type="ECO:0000259" key="1">
    <source>
        <dbReference type="Pfam" id="PF14529"/>
    </source>
</evidence>
<dbReference type="GO" id="GO:0061343">
    <property type="term" value="P:cell adhesion involved in heart morphogenesis"/>
    <property type="evidence" value="ECO:0007669"/>
    <property type="project" value="TreeGrafter"/>
</dbReference>
<reference evidence="4" key="1">
    <citation type="submission" date="2016-06" db="UniProtKB">
        <authorList>
            <consortium name="WormBaseParasite"/>
        </authorList>
    </citation>
    <scope>IDENTIFICATION</scope>
</reference>
<evidence type="ECO:0000313" key="2">
    <source>
        <dbReference type="EMBL" id="VDM04599.1"/>
    </source>
</evidence>
<feature type="domain" description="Endonuclease/exonuclease/phosphatase" evidence="1">
    <location>
        <begin position="37"/>
        <end position="145"/>
    </location>
</feature>
<evidence type="ECO:0000313" key="4">
    <source>
        <dbReference type="WBParaSite" id="SSLN_0001889601-mRNA-1"/>
    </source>
</evidence>
<sequence>MACSCQKKGKLTCVTEAIWLTIGTPVSEALEILTVNQPPRNASQSDSRLIDDLESFASRSEVMIMGDFNAPNIDWNLSSAPGSELNFDRRLLEAIHKRFLTQHVLSPTRIREGQQANCLDLVLTKAPDSVDVVNCLSPLGKSDHVVLQWEYSLFSVTDRNIIVKRNL</sequence>
<dbReference type="GO" id="GO:0003824">
    <property type="term" value="F:catalytic activity"/>
    <property type="evidence" value="ECO:0007669"/>
    <property type="project" value="InterPro"/>
</dbReference>
<dbReference type="InterPro" id="IPR005135">
    <property type="entry name" value="Endo/exonuclease/phosphatase"/>
</dbReference>
<dbReference type="InterPro" id="IPR036691">
    <property type="entry name" value="Endo/exonu/phosph_ase_sf"/>
</dbReference>
<dbReference type="GO" id="GO:0007508">
    <property type="term" value="P:larval heart development"/>
    <property type="evidence" value="ECO:0007669"/>
    <property type="project" value="TreeGrafter"/>
</dbReference>
<dbReference type="EMBL" id="UYSU01043922">
    <property type="protein sequence ID" value="VDM04599.1"/>
    <property type="molecule type" value="Genomic_DNA"/>
</dbReference>
<dbReference type="Pfam" id="PF14529">
    <property type="entry name" value="Exo_endo_phos_2"/>
    <property type="match status" value="1"/>
</dbReference>
<reference evidence="2 3" key="2">
    <citation type="submission" date="2018-11" db="EMBL/GenBank/DDBJ databases">
        <authorList>
            <consortium name="Pathogen Informatics"/>
        </authorList>
    </citation>
    <scope>NUCLEOTIDE SEQUENCE [LARGE SCALE GENOMIC DNA]</scope>
    <source>
        <strain evidence="2 3">NST_G2</strain>
    </source>
</reference>
<dbReference type="Gene3D" id="3.60.10.10">
    <property type="entry name" value="Endonuclease/exonuclease/phosphatase"/>
    <property type="match status" value="1"/>
</dbReference>
<proteinExistence type="predicted"/>
<keyword evidence="3" id="KW-1185">Reference proteome</keyword>
<dbReference type="PANTHER" id="PTHR33395">
    <property type="entry name" value="TRANSCRIPTASE, PUTATIVE-RELATED-RELATED"/>
    <property type="match status" value="1"/>
</dbReference>
<dbReference type="GO" id="GO:0031012">
    <property type="term" value="C:extracellular matrix"/>
    <property type="evidence" value="ECO:0007669"/>
    <property type="project" value="TreeGrafter"/>
</dbReference>
<organism evidence="4">
    <name type="scientific">Schistocephalus solidus</name>
    <name type="common">Tapeworm</name>
    <dbReference type="NCBI Taxonomy" id="70667"/>
    <lineage>
        <taxon>Eukaryota</taxon>
        <taxon>Metazoa</taxon>
        <taxon>Spiralia</taxon>
        <taxon>Lophotrochozoa</taxon>
        <taxon>Platyhelminthes</taxon>
        <taxon>Cestoda</taxon>
        <taxon>Eucestoda</taxon>
        <taxon>Diphyllobothriidea</taxon>
        <taxon>Diphyllobothriidae</taxon>
        <taxon>Schistocephalus</taxon>
    </lineage>
</organism>
<dbReference type="SUPFAM" id="SSF56219">
    <property type="entry name" value="DNase I-like"/>
    <property type="match status" value="1"/>
</dbReference>
<dbReference type="PANTHER" id="PTHR33395:SF21">
    <property type="entry name" value="PERICARDIN"/>
    <property type="match status" value="1"/>
</dbReference>